<dbReference type="Proteomes" id="UP000050863">
    <property type="component" value="Unassembled WGS sequence"/>
</dbReference>
<dbReference type="STRING" id="280332.CQ12_21990"/>
<keyword evidence="1" id="KW-0732">Signal</keyword>
<dbReference type="EMBL" id="LLXZ01000046">
    <property type="protein sequence ID" value="KRR11490.1"/>
    <property type="molecule type" value="Genomic_DNA"/>
</dbReference>
<reference evidence="2 3" key="1">
    <citation type="submission" date="2014-03" db="EMBL/GenBank/DDBJ databases">
        <title>Bradyrhizobium valentinum sp. nov., isolated from effective nodules of Lupinus mariae-josephae, a lupine endemic of basic-lime soils in Eastern Spain.</title>
        <authorList>
            <person name="Duran D."/>
            <person name="Rey L."/>
            <person name="Navarro A."/>
            <person name="Busquets A."/>
            <person name="Imperial J."/>
            <person name="Ruiz-Argueso T."/>
        </authorList>
    </citation>
    <scope>NUCLEOTIDE SEQUENCE [LARGE SCALE GENOMIC DNA]</scope>
    <source>
        <strain evidence="2 3">PAC68</strain>
    </source>
</reference>
<name>A0A0R3LU42_9BRAD</name>
<sequence length="241" mass="26578">MKNLAVAWRASSAAFACIASVFWFFAPASVKADRTSSSKAILKRSGLMAGCSEMATGLNNIQDERAFIKYLTETIAWCRDAGSPAQPRTSLRTCKPVLDDLTSQGTQVFSVCLERSRRLSSSGKRDLSPVADLCGGRLLAYFPDDNLACGTAEAESQGFFDVNNIPPYDTWVWMVRNVRTFAYADGARGEMEANYLIAWVPPDFIQLANDGIAVIPEACVLWLDTLDDEFVRSLRRMGFLT</sequence>
<evidence type="ECO:0000313" key="2">
    <source>
        <dbReference type="EMBL" id="KRR11490.1"/>
    </source>
</evidence>
<evidence type="ECO:0000256" key="1">
    <source>
        <dbReference type="SAM" id="SignalP"/>
    </source>
</evidence>
<protein>
    <submittedName>
        <fullName evidence="2">Uncharacterized protein</fullName>
    </submittedName>
</protein>
<proteinExistence type="predicted"/>
<comment type="caution">
    <text evidence="2">The sequence shown here is derived from an EMBL/GenBank/DDBJ whole genome shotgun (WGS) entry which is preliminary data.</text>
</comment>
<feature type="chain" id="PRO_5006443380" evidence="1">
    <location>
        <begin position="33"/>
        <end position="241"/>
    </location>
</feature>
<dbReference type="OrthoDB" id="5382009at2"/>
<gene>
    <name evidence="2" type="ORF">CQ12_21990</name>
</gene>
<accession>A0A0R3LU42</accession>
<dbReference type="AlphaFoldDB" id="A0A0R3LU42"/>
<keyword evidence="3" id="KW-1185">Reference proteome</keyword>
<dbReference type="RefSeq" id="WP_057834607.1">
    <property type="nucleotide sequence ID" value="NZ_LLXZ01000046.1"/>
</dbReference>
<feature type="signal peptide" evidence="1">
    <location>
        <begin position="1"/>
        <end position="32"/>
    </location>
</feature>
<evidence type="ECO:0000313" key="3">
    <source>
        <dbReference type="Proteomes" id="UP000050863"/>
    </source>
</evidence>
<organism evidence="2 3">
    <name type="scientific">Bradyrhizobium jicamae</name>
    <dbReference type="NCBI Taxonomy" id="280332"/>
    <lineage>
        <taxon>Bacteria</taxon>
        <taxon>Pseudomonadati</taxon>
        <taxon>Pseudomonadota</taxon>
        <taxon>Alphaproteobacteria</taxon>
        <taxon>Hyphomicrobiales</taxon>
        <taxon>Nitrobacteraceae</taxon>
        <taxon>Bradyrhizobium</taxon>
    </lineage>
</organism>